<evidence type="ECO:0000313" key="3">
    <source>
        <dbReference type="Proteomes" id="UP000285349"/>
    </source>
</evidence>
<sequence length="272" mass="29739">MNIPRKFKAKAWANQKGGVGKSILSYNDAFFLAESGKRTLYIDGDEQGNGSKRLVEYAVSDLVTSDLFKASSLSPIIPIDGQNLYVVMADDALIKAERTDMDDGEMVELLKMNLATVAQHFDYVVIDTAGSNSRIANSFLVASDFVAIPFRVDPFSIDVAKKVLTRVAFVQQKWNPGLVNLGIVPNEFDSGQPAQVDWLKQLVSAYRPFLTAGLVNKSVSYKEAALEGVPVWRLRGGDGESNAPVKTAARNAGKEVKAVFQIMLDRMEKANG</sequence>
<dbReference type="Proteomes" id="UP000285349">
    <property type="component" value="Unassembled WGS sequence"/>
</dbReference>
<dbReference type="Pfam" id="PF13614">
    <property type="entry name" value="AAA_31"/>
    <property type="match status" value="1"/>
</dbReference>
<dbReference type="CDD" id="cd02042">
    <property type="entry name" value="ParAB_family"/>
    <property type="match status" value="1"/>
</dbReference>
<dbReference type="OrthoDB" id="9810277at2"/>
<evidence type="ECO:0000259" key="1">
    <source>
        <dbReference type="Pfam" id="PF13614"/>
    </source>
</evidence>
<name>A0A423JUL9_9PSED</name>
<dbReference type="AlphaFoldDB" id="A0A423JUL9"/>
<dbReference type="SUPFAM" id="SSF52540">
    <property type="entry name" value="P-loop containing nucleoside triphosphate hydrolases"/>
    <property type="match status" value="1"/>
</dbReference>
<dbReference type="PANTHER" id="PTHR13696:SF99">
    <property type="entry name" value="COBYRINIC ACID AC-DIAMIDE SYNTHASE"/>
    <property type="match status" value="1"/>
</dbReference>
<dbReference type="Gene3D" id="3.40.50.300">
    <property type="entry name" value="P-loop containing nucleotide triphosphate hydrolases"/>
    <property type="match status" value="1"/>
</dbReference>
<dbReference type="InterPro" id="IPR025669">
    <property type="entry name" value="AAA_dom"/>
</dbReference>
<gene>
    <name evidence="2" type="ORF">BK666_24595</name>
</gene>
<reference evidence="2 3" key="1">
    <citation type="submission" date="2016-10" db="EMBL/GenBank/DDBJ databases">
        <title>Comparative genome analysis of multiple Pseudomonas spp. focuses on biocontrol and plant growth promoting traits.</title>
        <authorList>
            <person name="Tao X.-Y."/>
            <person name="Taylor C.G."/>
        </authorList>
    </citation>
    <scope>NUCLEOTIDE SEQUENCE [LARGE SCALE GENOMIC DNA]</scope>
    <source>
        <strain evidence="2 3">37A10</strain>
    </source>
</reference>
<dbReference type="EMBL" id="MOBQ01000033">
    <property type="protein sequence ID" value="RON41388.1"/>
    <property type="molecule type" value="Genomic_DNA"/>
</dbReference>
<protein>
    <recommendedName>
        <fullName evidence="1">AAA domain-containing protein</fullName>
    </recommendedName>
</protein>
<dbReference type="PANTHER" id="PTHR13696">
    <property type="entry name" value="P-LOOP CONTAINING NUCLEOSIDE TRIPHOSPHATE HYDROLASE"/>
    <property type="match status" value="1"/>
</dbReference>
<evidence type="ECO:0000313" key="2">
    <source>
        <dbReference type="EMBL" id="RON41388.1"/>
    </source>
</evidence>
<accession>A0A423JUL9</accession>
<comment type="caution">
    <text evidence="2">The sequence shown here is derived from an EMBL/GenBank/DDBJ whole genome shotgun (WGS) entry which is preliminary data.</text>
</comment>
<dbReference type="RefSeq" id="WP_123514125.1">
    <property type="nucleotide sequence ID" value="NZ_MOBQ01000033.1"/>
</dbReference>
<feature type="domain" description="AAA" evidence="1">
    <location>
        <begin position="11"/>
        <end position="178"/>
    </location>
</feature>
<organism evidence="2 3">
    <name type="scientific">Pseudomonas frederiksbergensis</name>
    <dbReference type="NCBI Taxonomy" id="104087"/>
    <lineage>
        <taxon>Bacteria</taxon>
        <taxon>Pseudomonadati</taxon>
        <taxon>Pseudomonadota</taxon>
        <taxon>Gammaproteobacteria</taxon>
        <taxon>Pseudomonadales</taxon>
        <taxon>Pseudomonadaceae</taxon>
        <taxon>Pseudomonas</taxon>
    </lineage>
</organism>
<dbReference type="InterPro" id="IPR050678">
    <property type="entry name" value="DNA_Partitioning_ATPase"/>
</dbReference>
<proteinExistence type="predicted"/>
<dbReference type="InterPro" id="IPR027417">
    <property type="entry name" value="P-loop_NTPase"/>
</dbReference>